<accession>A0A8H7DBV5</accession>
<evidence type="ECO:0000256" key="3">
    <source>
        <dbReference type="ARBA" id="ARBA00022670"/>
    </source>
</evidence>
<dbReference type="GO" id="GO:0016579">
    <property type="term" value="P:protein deubiquitination"/>
    <property type="evidence" value="ECO:0007669"/>
    <property type="project" value="TreeGrafter"/>
</dbReference>
<feature type="site" description="Transition state stabilizer" evidence="7">
    <location>
        <position position="102"/>
    </location>
</feature>
<evidence type="ECO:0000256" key="7">
    <source>
        <dbReference type="PROSITE-ProRule" id="PRU01393"/>
    </source>
</evidence>
<proteinExistence type="inferred from homology"/>
<dbReference type="OrthoDB" id="427186at2759"/>
<evidence type="ECO:0000313" key="10">
    <source>
        <dbReference type="EMBL" id="KAF7366358.1"/>
    </source>
</evidence>
<keyword evidence="11" id="KW-1185">Reference proteome</keyword>
<keyword evidence="3 7" id="KW-0645">Protease</keyword>
<protein>
    <recommendedName>
        <fullName evidence="8">Ubiquitin carboxyl-terminal hydrolase</fullName>
        <ecNumber evidence="8">3.4.19.12</ecNumber>
    </recommendedName>
</protein>
<dbReference type="EMBL" id="JACAZH010000006">
    <property type="protein sequence ID" value="KAF7366358.1"/>
    <property type="molecule type" value="Genomic_DNA"/>
</dbReference>
<comment type="caution">
    <text evidence="10">The sequence shown here is derived from an EMBL/GenBank/DDBJ whole genome shotgun (WGS) entry which is preliminary data.</text>
</comment>
<evidence type="ECO:0000256" key="2">
    <source>
        <dbReference type="ARBA" id="ARBA00009326"/>
    </source>
</evidence>
<dbReference type="GO" id="GO:0006511">
    <property type="term" value="P:ubiquitin-dependent protein catabolic process"/>
    <property type="evidence" value="ECO:0007669"/>
    <property type="project" value="UniProtKB-UniRule"/>
</dbReference>
<dbReference type="Pfam" id="PF01088">
    <property type="entry name" value="Peptidase_C12"/>
    <property type="match status" value="1"/>
</dbReference>
<evidence type="ECO:0000256" key="4">
    <source>
        <dbReference type="ARBA" id="ARBA00022786"/>
    </source>
</evidence>
<keyword evidence="4 7" id="KW-0833">Ubl conjugation pathway</keyword>
<dbReference type="InterPro" id="IPR001578">
    <property type="entry name" value="Peptidase_C12_UCH"/>
</dbReference>
<dbReference type="PROSITE" id="PS52048">
    <property type="entry name" value="UCH_DOMAIN"/>
    <property type="match status" value="1"/>
</dbReference>
<evidence type="ECO:0000256" key="5">
    <source>
        <dbReference type="ARBA" id="ARBA00022801"/>
    </source>
</evidence>
<feature type="active site" description="Proton donor" evidence="7">
    <location>
        <position position="184"/>
    </location>
</feature>
<dbReference type="PANTHER" id="PTHR10589">
    <property type="entry name" value="UBIQUITIN CARBOXYL-TERMINAL HYDROLASE"/>
    <property type="match status" value="1"/>
</dbReference>
<dbReference type="SUPFAM" id="SSF54001">
    <property type="entry name" value="Cysteine proteinases"/>
    <property type="match status" value="1"/>
</dbReference>
<evidence type="ECO:0000256" key="6">
    <source>
        <dbReference type="ARBA" id="ARBA00022807"/>
    </source>
</evidence>
<comment type="similarity">
    <text evidence="2 7 8">Belongs to the peptidase C12 family.</text>
</comment>
<dbReference type="GO" id="GO:0004843">
    <property type="term" value="F:cysteine-type deubiquitinase activity"/>
    <property type="evidence" value="ECO:0007669"/>
    <property type="project" value="UniProtKB-UniRule"/>
</dbReference>
<sequence length="253" mass="27975">MVDSPDRFSHIPLESDPSIFTDLLHDLGVPSLQFLDVLSINTPDLLPGADLALPSQLHAFVLVYTTTREYEMSIRAERQKARDEGHGYNGRGKEEPVMWWEQTVRHACGLFAMVHATANLSPVGHDFIEKGSLLDTLLRNSTPLGPIERASAFKHSDGIAEVYNRASERGTSPLLHAEDEVPGHFVCFVRSPKDGHIYELDGGKNGPVDHDEFLGGDRDMLSGGLKLVREYVGEKMDPARPHFHLMALVSADA</sequence>
<dbReference type="InterPro" id="IPR038765">
    <property type="entry name" value="Papain-like_cys_pep_sf"/>
</dbReference>
<dbReference type="PANTHER" id="PTHR10589:SF17">
    <property type="entry name" value="UBIQUITIN CARBOXYL-TERMINAL HYDROLASE"/>
    <property type="match status" value="1"/>
</dbReference>
<dbReference type="Proteomes" id="UP000623467">
    <property type="component" value="Unassembled WGS sequence"/>
</dbReference>
<evidence type="ECO:0000259" key="9">
    <source>
        <dbReference type="PROSITE" id="PS52048"/>
    </source>
</evidence>
<dbReference type="GO" id="GO:0005737">
    <property type="term" value="C:cytoplasm"/>
    <property type="evidence" value="ECO:0007669"/>
    <property type="project" value="TreeGrafter"/>
</dbReference>
<evidence type="ECO:0000313" key="11">
    <source>
        <dbReference type="Proteomes" id="UP000623467"/>
    </source>
</evidence>
<organism evidence="10 11">
    <name type="scientific">Mycena sanguinolenta</name>
    <dbReference type="NCBI Taxonomy" id="230812"/>
    <lineage>
        <taxon>Eukaryota</taxon>
        <taxon>Fungi</taxon>
        <taxon>Dikarya</taxon>
        <taxon>Basidiomycota</taxon>
        <taxon>Agaricomycotina</taxon>
        <taxon>Agaricomycetes</taxon>
        <taxon>Agaricomycetidae</taxon>
        <taxon>Agaricales</taxon>
        <taxon>Marasmiineae</taxon>
        <taxon>Mycenaceae</taxon>
        <taxon>Mycena</taxon>
    </lineage>
</organism>
<gene>
    <name evidence="10" type="ORF">MSAN_00892300</name>
</gene>
<reference evidence="10" key="1">
    <citation type="submission" date="2020-05" db="EMBL/GenBank/DDBJ databases">
        <title>Mycena genomes resolve the evolution of fungal bioluminescence.</title>
        <authorList>
            <person name="Tsai I.J."/>
        </authorList>
    </citation>
    <scope>NUCLEOTIDE SEQUENCE</scope>
    <source>
        <strain evidence="10">160909Yilan</strain>
    </source>
</reference>
<feature type="domain" description="UCH catalytic" evidence="9">
    <location>
        <begin position="9"/>
        <end position="250"/>
    </location>
</feature>
<feature type="active site" description="Nucleophile" evidence="7">
    <location>
        <position position="108"/>
    </location>
</feature>
<feature type="site" description="Important for enzyme activity" evidence="7">
    <location>
        <position position="201"/>
    </location>
</feature>
<keyword evidence="6 7" id="KW-0788">Thiol protease</keyword>
<evidence type="ECO:0000256" key="8">
    <source>
        <dbReference type="RuleBase" id="RU361215"/>
    </source>
</evidence>
<dbReference type="InterPro" id="IPR036959">
    <property type="entry name" value="Peptidase_C12_UCH_sf"/>
</dbReference>
<dbReference type="PRINTS" id="PR00707">
    <property type="entry name" value="UBCTHYDRLASE"/>
</dbReference>
<dbReference type="AlphaFoldDB" id="A0A8H7DBV5"/>
<name>A0A8H7DBV5_9AGAR</name>
<dbReference type="Gene3D" id="3.40.532.10">
    <property type="entry name" value="Peptidase C12, ubiquitin carboxyl-terminal hydrolase"/>
    <property type="match status" value="1"/>
</dbReference>
<comment type="catalytic activity">
    <reaction evidence="1 7 8">
        <text>Thiol-dependent hydrolysis of ester, thioester, amide, peptide and isopeptide bonds formed by the C-terminal Gly of ubiquitin (a 76-residue protein attached to proteins as an intracellular targeting signal).</text>
        <dbReference type="EC" id="3.4.19.12"/>
    </reaction>
</comment>
<dbReference type="EC" id="3.4.19.12" evidence="8"/>
<keyword evidence="5 7" id="KW-0378">Hydrolase</keyword>
<evidence type="ECO:0000256" key="1">
    <source>
        <dbReference type="ARBA" id="ARBA00000707"/>
    </source>
</evidence>